<proteinExistence type="predicted"/>
<protein>
    <recommendedName>
        <fullName evidence="4">Peptidase M20 dimerisation domain-containing protein</fullName>
    </recommendedName>
</protein>
<dbReference type="Gene3D" id="3.30.70.360">
    <property type="match status" value="1"/>
</dbReference>
<sequence>MASSLGQCFDMEVVEWEHKSKASMKMHACRHDARTAMLLGAARILQERHQEFFGRFGIVRAHPDIPNGTVVFLFQPGKEVGIGAKRMVEDDGVVDNVEAIFGFHVSVHLPTGMVGSRPGPMLAGASFFEAVIMGKGGHAASPHDSIDLFLAASSVVLALQSLVLLEVVTG</sequence>
<evidence type="ECO:0000313" key="2">
    <source>
        <dbReference type="EnsemblPlants" id="LPERR12G04390.1"/>
    </source>
</evidence>
<dbReference type="Proteomes" id="UP000032180">
    <property type="component" value="Chromosome 12"/>
</dbReference>
<organism evidence="2 3">
    <name type="scientific">Leersia perrieri</name>
    <dbReference type="NCBI Taxonomy" id="77586"/>
    <lineage>
        <taxon>Eukaryota</taxon>
        <taxon>Viridiplantae</taxon>
        <taxon>Streptophyta</taxon>
        <taxon>Embryophyta</taxon>
        <taxon>Tracheophyta</taxon>
        <taxon>Spermatophyta</taxon>
        <taxon>Magnoliopsida</taxon>
        <taxon>Liliopsida</taxon>
        <taxon>Poales</taxon>
        <taxon>Poaceae</taxon>
        <taxon>BOP clade</taxon>
        <taxon>Oryzoideae</taxon>
        <taxon>Oryzeae</taxon>
        <taxon>Oryzinae</taxon>
        <taxon>Leersia</taxon>
    </lineage>
</organism>
<reference evidence="2" key="3">
    <citation type="submission" date="2015-04" db="UniProtKB">
        <authorList>
            <consortium name="EnsemblPlants"/>
        </authorList>
    </citation>
    <scope>IDENTIFICATION</scope>
</reference>
<evidence type="ECO:0008006" key="4">
    <source>
        <dbReference type="Google" id="ProtNLM"/>
    </source>
</evidence>
<dbReference type="InterPro" id="IPR002933">
    <property type="entry name" value="Peptidase_M20"/>
</dbReference>
<dbReference type="EnsemblPlants" id="LPERR12G04390.1">
    <property type="protein sequence ID" value="LPERR12G04390.1"/>
    <property type="gene ID" value="LPERR12G04390"/>
</dbReference>
<reference evidence="3" key="2">
    <citation type="submission" date="2013-12" db="EMBL/GenBank/DDBJ databases">
        <authorList>
            <person name="Yu Y."/>
            <person name="Lee S."/>
            <person name="de Baynast K."/>
            <person name="Wissotski M."/>
            <person name="Liu L."/>
            <person name="Talag J."/>
            <person name="Goicoechea J."/>
            <person name="Angelova A."/>
            <person name="Jetty R."/>
            <person name="Kudrna D."/>
            <person name="Golser W."/>
            <person name="Rivera L."/>
            <person name="Zhang J."/>
            <person name="Wing R."/>
        </authorList>
    </citation>
    <scope>NUCLEOTIDE SEQUENCE</scope>
</reference>
<dbReference type="InterPro" id="IPR017439">
    <property type="entry name" value="Amidohydrolase"/>
</dbReference>
<accession>A0A0D9XXG8</accession>
<dbReference type="GO" id="GO:0010179">
    <property type="term" value="F:IAA-Ala conjugate hydrolase activity"/>
    <property type="evidence" value="ECO:0007669"/>
    <property type="project" value="TreeGrafter"/>
</dbReference>
<dbReference type="GO" id="GO:0009850">
    <property type="term" value="P:auxin metabolic process"/>
    <property type="evidence" value="ECO:0007669"/>
    <property type="project" value="TreeGrafter"/>
</dbReference>
<dbReference type="Pfam" id="PF01546">
    <property type="entry name" value="Peptidase_M20"/>
    <property type="match status" value="1"/>
</dbReference>
<dbReference type="MEROPS" id="M20.014"/>
<dbReference type="eggNOG" id="ENOG502QQEM">
    <property type="taxonomic scope" value="Eukaryota"/>
</dbReference>
<dbReference type="Gramene" id="LPERR12G04390.1">
    <property type="protein sequence ID" value="LPERR12G04390.1"/>
    <property type="gene ID" value="LPERR12G04390"/>
</dbReference>
<evidence type="ECO:0000256" key="1">
    <source>
        <dbReference type="ARBA" id="ARBA00003007"/>
    </source>
</evidence>
<reference evidence="2 3" key="1">
    <citation type="submission" date="2012-08" db="EMBL/GenBank/DDBJ databases">
        <title>Oryza genome evolution.</title>
        <authorList>
            <person name="Wing R.A."/>
        </authorList>
    </citation>
    <scope>NUCLEOTIDE SEQUENCE</scope>
</reference>
<evidence type="ECO:0000313" key="3">
    <source>
        <dbReference type="Proteomes" id="UP000032180"/>
    </source>
</evidence>
<dbReference type="PANTHER" id="PTHR11014">
    <property type="entry name" value="PEPTIDASE M20 FAMILY MEMBER"/>
    <property type="match status" value="1"/>
</dbReference>
<dbReference type="SUPFAM" id="SSF53187">
    <property type="entry name" value="Zn-dependent exopeptidases"/>
    <property type="match status" value="1"/>
</dbReference>
<dbReference type="AlphaFoldDB" id="A0A0D9XXG8"/>
<dbReference type="Gene3D" id="3.40.630.10">
    <property type="entry name" value="Zn peptidases"/>
    <property type="match status" value="1"/>
</dbReference>
<dbReference type="PANTHER" id="PTHR11014:SF100">
    <property type="entry name" value="IAA-AMINO ACID HYDROLASE ILR1-LIKE 2"/>
    <property type="match status" value="1"/>
</dbReference>
<dbReference type="GO" id="GO:0005783">
    <property type="term" value="C:endoplasmic reticulum"/>
    <property type="evidence" value="ECO:0007669"/>
    <property type="project" value="TreeGrafter"/>
</dbReference>
<dbReference type="HOGENOM" id="CLU_023257_3_2_1"/>
<keyword evidence="3" id="KW-1185">Reference proteome</keyword>
<dbReference type="STRING" id="77586.A0A0D9XXG8"/>
<name>A0A0D9XXG8_9ORYZ</name>
<comment type="function">
    <text evidence="1">Hydrolyzes certain amino acid conjugates of the plant growth regulator indole-3-acetic acid (IAA).</text>
</comment>